<evidence type="ECO:0000313" key="2">
    <source>
        <dbReference type="EMBL" id="MED6114330.1"/>
    </source>
</evidence>
<evidence type="ECO:0000259" key="1">
    <source>
        <dbReference type="Pfam" id="PF14244"/>
    </source>
</evidence>
<keyword evidence="3" id="KW-1185">Reference proteome</keyword>
<dbReference type="EMBL" id="JASCZI010001117">
    <property type="protein sequence ID" value="MED6114330.1"/>
    <property type="molecule type" value="Genomic_DNA"/>
</dbReference>
<comment type="caution">
    <text evidence="2">The sequence shown here is derived from an EMBL/GenBank/DDBJ whole genome shotgun (WGS) entry which is preliminary data.</text>
</comment>
<accession>A0ABU6QSB5</accession>
<dbReference type="InterPro" id="IPR029472">
    <property type="entry name" value="Copia-like_N"/>
</dbReference>
<proteinExistence type="predicted"/>
<dbReference type="Pfam" id="PF14244">
    <property type="entry name" value="Retrotran_gag_3"/>
    <property type="match status" value="1"/>
</dbReference>
<reference evidence="2 3" key="1">
    <citation type="journal article" date="2023" name="Plants (Basel)">
        <title>Bridging the Gap: Combining Genomics and Transcriptomics Approaches to Understand Stylosanthes scabra, an Orphan Legume from the Brazilian Caatinga.</title>
        <authorList>
            <person name="Ferreira-Neto J.R.C."/>
            <person name="da Silva M.D."/>
            <person name="Binneck E."/>
            <person name="de Melo N.F."/>
            <person name="da Silva R.H."/>
            <person name="de Melo A.L.T.M."/>
            <person name="Pandolfi V."/>
            <person name="Bustamante F.O."/>
            <person name="Brasileiro-Vidal A.C."/>
            <person name="Benko-Iseppon A.M."/>
        </authorList>
    </citation>
    <scope>NUCLEOTIDE SEQUENCE [LARGE SCALE GENOMIC DNA]</scope>
    <source>
        <tissue evidence="2">Leaves</tissue>
    </source>
</reference>
<evidence type="ECO:0000313" key="3">
    <source>
        <dbReference type="Proteomes" id="UP001341840"/>
    </source>
</evidence>
<sequence length="129" mass="14763">MEKPDIFHPIPVILNGSNYAHWVEAIRGFLKGRKLWRYVTGDIVCPVKSVVTTTPPMGPQKPWRLLRKTFLRSWKTGIVKIIRLLIGSATLPLLYQLLNELHSLKQERGQAVFDFLTQMKVVLGSIDLL</sequence>
<feature type="domain" description="Retrotransposon Copia-like N-terminal" evidence="1">
    <location>
        <begin position="10"/>
        <end position="46"/>
    </location>
</feature>
<protein>
    <recommendedName>
        <fullName evidence="1">Retrotransposon Copia-like N-terminal domain-containing protein</fullName>
    </recommendedName>
</protein>
<dbReference type="Proteomes" id="UP001341840">
    <property type="component" value="Unassembled WGS sequence"/>
</dbReference>
<gene>
    <name evidence="2" type="ORF">PIB30_079226</name>
</gene>
<organism evidence="2 3">
    <name type="scientific">Stylosanthes scabra</name>
    <dbReference type="NCBI Taxonomy" id="79078"/>
    <lineage>
        <taxon>Eukaryota</taxon>
        <taxon>Viridiplantae</taxon>
        <taxon>Streptophyta</taxon>
        <taxon>Embryophyta</taxon>
        <taxon>Tracheophyta</taxon>
        <taxon>Spermatophyta</taxon>
        <taxon>Magnoliopsida</taxon>
        <taxon>eudicotyledons</taxon>
        <taxon>Gunneridae</taxon>
        <taxon>Pentapetalae</taxon>
        <taxon>rosids</taxon>
        <taxon>fabids</taxon>
        <taxon>Fabales</taxon>
        <taxon>Fabaceae</taxon>
        <taxon>Papilionoideae</taxon>
        <taxon>50 kb inversion clade</taxon>
        <taxon>dalbergioids sensu lato</taxon>
        <taxon>Dalbergieae</taxon>
        <taxon>Pterocarpus clade</taxon>
        <taxon>Stylosanthes</taxon>
    </lineage>
</organism>
<name>A0ABU6QSB5_9FABA</name>